<dbReference type="OrthoDB" id="1098070at2"/>
<accession>A0A444W2C5</accession>
<organism evidence="1 2">
    <name type="scientific">Flavobacterium anhuiense</name>
    <dbReference type="NCBI Taxonomy" id="459526"/>
    <lineage>
        <taxon>Bacteria</taxon>
        <taxon>Pseudomonadati</taxon>
        <taxon>Bacteroidota</taxon>
        <taxon>Flavobacteriia</taxon>
        <taxon>Flavobacteriales</taxon>
        <taxon>Flavobacteriaceae</taxon>
        <taxon>Flavobacterium</taxon>
    </lineage>
</organism>
<proteinExistence type="predicted"/>
<dbReference type="InterPro" id="IPR035093">
    <property type="entry name" value="RelE/ParE_toxin_dom_sf"/>
</dbReference>
<reference evidence="1 2" key="1">
    <citation type="submission" date="2014-12" db="EMBL/GenBank/DDBJ databases">
        <title>Genome sequence of Flavobacterium anhuiense RCM74.</title>
        <authorList>
            <person name="Kim J.F."/>
            <person name="Song J.Y."/>
            <person name="Kwak M.-J."/>
            <person name="Lee S.-W."/>
        </authorList>
    </citation>
    <scope>NUCLEOTIDE SEQUENCE [LARGE SCALE GENOMIC DNA]</scope>
    <source>
        <strain evidence="1 2">RCM74</strain>
    </source>
</reference>
<comment type="caution">
    <text evidence="1">The sequence shown here is derived from an EMBL/GenBank/DDBJ whole genome shotgun (WGS) entry which is preliminary data.</text>
</comment>
<evidence type="ECO:0000313" key="1">
    <source>
        <dbReference type="EMBL" id="RYJ40045.1"/>
    </source>
</evidence>
<dbReference type="AlphaFoldDB" id="A0A444W2C5"/>
<protein>
    <submittedName>
        <fullName evidence="1">Plasmid stabilization system</fullName>
    </submittedName>
</protein>
<sequence length="97" mass="11766">MKIVWSTKANYTFYKTRDYLIHYRNNEIAQKFVNEVLLILNLISKNPLLGKFRNDLECNEILISRHISLYYIINKDLIHLIRFHDNRQKPLTILDLF</sequence>
<dbReference type="Proteomes" id="UP000290433">
    <property type="component" value="Unassembled WGS sequence"/>
</dbReference>
<evidence type="ECO:0000313" key="2">
    <source>
        <dbReference type="Proteomes" id="UP000290433"/>
    </source>
</evidence>
<name>A0A444W2C5_9FLAO</name>
<dbReference type="EMBL" id="JUIV01000002">
    <property type="protein sequence ID" value="RYJ40045.1"/>
    <property type="molecule type" value="Genomic_DNA"/>
</dbReference>
<gene>
    <name evidence="1" type="ORF">NU08_0801</name>
</gene>
<dbReference type="Gene3D" id="3.30.2310.20">
    <property type="entry name" value="RelE-like"/>
    <property type="match status" value="1"/>
</dbReference>